<dbReference type="SMART" id="SM00825">
    <property type="entry name" value="PKS_KS"/>
    <property type="match status" value="1"/>
</dbReference>
<evidence type="ECO:0000256" key="4">
    <source>
        <dbReference type="ARBA" id="ARBA00023002"/>
    </source>
</evidence>
<evidence type="ECO:0000259" key="8">
    <source>
        <dbReference type="PROSITE" id="PS50075"/>
    </source>
</evidence>
<feature type="domain" description="Ketosynthase family 3 (KS3)" evidence="9">
    <location>
        <begin position="3"/>
        <end position="427"/>
    </location>
</feature>
<evidence type="ECO:0000313" key="12">
    <source>
        <dbReference type="Proteomes" id="UP000775872"/>
    </source>
</evidence>
<dbReference type="InterPro" id="IPR009081">
    <property type="entry name" value="PP-bd_ACP"/>
</dbReference>
<dbReference type="SMART" id="SM00823">
    <property type="entry name" value="PKS_PP"/>
    <property type="match status" value="1"/>
</dbReference>
<dbReference type="InterPro" id="IPR057326">
    <property type="entry name" value="KR_dom"/>
</dbReference>
<dbReference type="GO" id="GO:0004315">
    <property type="term" value="F:3-oxoacyl-[acyl-carrier-protein] synthase activity"/>
    <property type="evidence" value="ECO:0007669"/>
    <property type="project" value="InterPro"/>
</dbReference>
<dbReference type="InterPro" id="IPR042104">
    <property type="entry name" value="PKS_dehydratase_sf"/>
</dbReference>
<dbReference type="InterPro" id="IPR032821">
    <property type="entry name" value="PKS_assoc"/>
</dbReference>
<dbReference type="SUPFAM" id="SSF51735">
    <property type="entry name" value="NAD(P)-binding Rossmann-fold domains"/>
    <property type="match status" value="2"/>
</dbReference>
<dbReference type="CDD" id="cd05274">
    <property type="entry name" value="KR_FAS_SDR_x"/>
    <property type="match status" value="1"/>
</dbReference>
<dbReference type="Pfam" id="PF08659">
    <property type="entry name" value="KR"/>
    <property type="match status" value="1"/>
</dbReference>
<dbReference type="Gene3D" id="3.10.129.110">
    <property type="entry name" value="Polyketide synthase dehydratase"/>
    <property type="match status" value="1"/>
</dbReference>
<dbReference type="PANTHER" id="PTHR43775:SF29">
    <property type="entry name" value="ASPERFURANONE POLYKETIDE SYNTHASE AFOG-RELATED"/>
    <property type="match status" value="1"/>
</dbReference>
<keyword evidence="12" id="KW-1185">Reference proteome</keyword>
<dbReference type="PANTHER" id="PTHR43775">
    <property type="entry name" value="FATTY ACID SYNTHASE"/>
    <property type="match status" value="1"/>
</dbReference>
<evidence type="ECO:0000256" key="6">
    <source>
        <dbReference type="ARBA" id="ARBA00023315"/>
    </source>
</evidence>
<dbReference type="GO" id="GO:0006633">
    <property type="term" value="P:fatty acid biosynthetic process"/>
    <property type="evidence" value="ECO:0007669"/>
    <property type="project" value="InterPro"/>
</dbReference>
<dbReference type="PROSITE" id="PS00606">
    <property type="entry name" value="KS3_1"/>
    <property type="match status" value="1"/>
</dbReference>
<dbReference type="Pfam" id="PF13602">
    <property type="entry name" value="ADH_zinc_N_2"/>
    <property type="match status" value="1"/>
</dbReference>
<dbReference type="SUPFAM" id="SSF52151">
    <property type="entry name" value="FabD/lysophospholipase-like"/>
    <property type="match status" value="1"/>
</dbReference>
<evidence type="ECO:0000256" key="5">
    <source>
        <dbReference type="ARBA" id="ARBA00023268"/>
    </source>
</evidence>
<proteinExistence type="predicted"/>
<feature type="domain" description="Carrier" evidence="8">
    <location>
        <begin position="2314"/>
        <end position="2391"/>
    </location>
</feature>
<dbReference type="EMBL" id="CABFOC020000039">
    <property type="protein sequence ID" value="CAH0051130.1"/>
    <property type="molecule type" value="Genomic_DNA"/>
</dbReference>
<dbReference type="InterPro" id="IPR020841">
    <property type="entry name" value="PKS_Beta-ketoAc_synthase_dom"/>
</dbReference>
<evidence type="ECO:0000256" key="3">
    <source>
        <dbReference type="ARBA" id="ARBA00022679"/>
    </source>
</evidence>
<dbReference type="InterPro" id="IPR013154">
    <property type="entry name" value="ADH-like_N"/>
</dbReference>
<dbReference type="SUPFAM" id="SSF47336">
    <property type="entry name" value="ACP-like"/>
    <property type="match status" value="1"/>
</dbReference>
<gene>
    <name evidence="11" type="ORF">CSOL1703_00016027</name>
</gene>
<evidence type="ECO:0000259" key="10">
    <source>
        <dbReference type="PROSITE" id="PS52019"/>
    </source>
</evidence>
<evidence type="ECO:0000256" key="7">
    <source>
        <dbReference type="PROSITE-ProRule" id="PRU01363"/>
    </source>
</evidence>
<evidence type="ECO:0000256" key="2">
    <source>
        <dbReference type="ARBA" id="ARBA00022553"/>
    </source>
</evidence>
<dbReference type="InterPro" id="IPR013968">
    <property type="entry name" value="PKS_KR"/>
</dbReference>
<keyword evidence="5" id="KW-0511">Multifunctional enzyme</keyword>
<dbReference type="Pfam" id="PF21089">
    <property type="entry name" value="PKS_DH_N"/>
    <property type="match status" value="1"/>
</dbReference>
<keyword evidence="3" id="KW-0808">Transferase</keyword>
<evidence type="ECO:0008006" key="13">
    <source>
        <dbReference type="Google" id="ProtNLM"/>
    </source>
</evidence>
<dbReference type="GO" id="GO:0016491">
    <property type="term" value="F:oxidoreductase activity"/>
    <property type="evidence" value="ECO:0007669"/>
    <property type="project" value="UniProtKB-KW"/>
</dbReference>
<feature type="active site" description="Proton acceptor; for dehydratase activity" evidence="7">
    <location>
        <position position="969"/>
    </location>
</feature>
<keyword evidence="1" id="KW-0596">Phosphopantetheine</keyword>
<dbReference type="Pfam" id="PF02801">
    <property type="entry name" value="Ketoacyl-synt_C"/>
    <property type="match status" value="1"/>
</dbReference>
<dbReference type="InterPro" id="IPR050091">
    <property type="entry name" value="PKS_NRPS_Biosynth_Enz"/>
</dbReference>
<dbReference type="Pfam" id="PF08240">
    <property type="entry name" value="ADH_N"/>
    <property type="match status" value="1"/>
</dbReference>
<feature type="active site" description="Proton donor; for dehydratase activity" evidence="7">
    <location>
        <position position="1170"/>
    </location>
</feature>
<dbReference type="InterPro" id="IPR014030">
    <property type="entry name" value="Ketoacyl_synth_N"/>
</dbReference>
<dbReference type="Pfam" id="PF16197">
    <property type="entry name" value="KAsynt_C_assoc"/>
    <property type="match status" value="1"/>
</dbReference>
<dbReference type="InterPro" id="IPR049552">
    <property type="entry name" value="PKS_DH_N"/>
</dbReference>
<dbReference type="InterPro" id="IPR036736">
    <property type="entry name" value="ACP-like_sf"/>
</dbReference>
<dbReference type="Gene3D" id="1.10.1200.10">
    <property type="entry name" value="ACP-like"/>
    <property type="match status" value="1"/>
</dbReference>
<dbReference type="GO" id="GO:0004312">
    <property type="term" value="F:fatty acid synthase activity"/>
    <property type="evidence" value="ECO:0007669"/>
    <property type="project" value="TreeGrafter"/>
</dbReference>
<keyword evidence="4" id="KW-0560">Oxidoreductase</keyword>
<dbReference type="PROSITE" id="PS50075">
    <property type="entry name" value="CARRIER"/>
    <property type="match status" value="1"/>
</dbReference>
<dbReference type="InterPro" id="IPR014043">
    <property type="entry name" value="Acyl_transferase_dom"/>
</dbReference>
<sequence>MDGVPVAVVGLSFRFGGEASSTDGFWDMITAGRCSRAPVPGSRFNADAFYHPDTNRLETLPVNQGNFITEDIAAFDAPFFSIRAAEAAAMDPQSRKLLEATYRALENAGIPIERCAGTKTCVFTGVSSDDYRLMYNKDTNHPIRHAATGMAMSMLANKISWFYDFKGPSVQLDTACSASLNALHLACRSIRSGESEMGIVGGANLFFAPQSMSPLAHLNFFSPDATCHSFDARANGYCRGEGFGVLVLKPLAKALADGDPIRAVIRATGSNENGRSVGGITKVSFDAQQSLVASTYRSANLDPSLTRYVEAHAPGTEGDQVETRALASIFQGHRSPDDPLYMGSVKANLGHLEGTSGIASLVKVVLMLERGIIPRIANFESLHPNILGTEWNMAFPKETIEWPEGVRRASINSFGFGGANSHVVIENGDHHVLAAKVSKPHPSGEDSLVGDLANCIGHQLSNGTNGVTINGVGKTESLLLLVWSAADEQGLERMRVEYSSYLEKNTAADMRKLAYTLSARRTHLPWKAFMVSPDKPSSLDLPKPIRSVNEPKLAFVFTGQGAQWATMGTQFLGNSIFRQTLTRLAEYFKELGASWDLEEELSKKADESRIDSAEFSQPIFTAIQIALIDLLRSYGVRPSLVVGHSSGEIAAAYTSGAISARSACRVAFHRGKVISEHFSSLNEDFGMLVVGLPVPEVESILERNMETLGLSRVAIACINSPKNVTLSGPLRPLKALKSLLGADGIFLRILAVPAPYHSPILNDVASKYASLLTDLEPGSQGAENPQMVSSVTTELIDHDTLCQGSYWVKNLVSPVKFEPAVATLLQRQPLHAFVEVGPTGALRSAIRDTMSTNPTTLPPVYFSIMDKKNASLDRIFDTLGHLHSLGFPIDLEAVNGISDNDKECLVDLPEYPFDHSKTYWHESQVSRDHRFQKHARNDLLGSRILNWNPLAPRWRNMIRTLENPWIEDHKIAGALIYPGAGMIVMVIEAAAQYVSDIDVRRPAGFLLKDVSFLSALNIASPEGGASTEIGLLPIDPNSSNSANSRQFSFQITLLDGEQWREVCTGKITVKMTDESSSKHMKTENKLLEDRRRQQTIDRLGVCRAEIRRQKLYGRFRETGLEFGPTFQVFDDIKYDWRGGMASARIRLDNWKLKGKPEYATPHFIHPTALDGVLQLPVVSLGAGVGRPVPTMVPSQLETLWIDADILSHAVSPKHVQAVSKAEYLGFRNTKSEISVLSMEDSRVVLFAEGLETIIIGGEAANEEEKNGQPFYNMSWKPDIESMSSGELQKYCTSDLSTTAAFKEHNPHLKLMSLLLHQNVNTRMLEVAPEKSEDISKLPLWNLLKDFEGPAGYYNLVARNRTKDLPIEDTAQAGSMNELTIIDFEDLIHNGLDAMPKPSYDLIFTSRQGPDLDIHLSELAPLVKPGGRIIFYAGSTSDAINLQAMGGPFERELELEWNGQLLTSYKEVAVSPPVIEERPVSVILAPNSSLRASNLAKAVFESFINNGYTGTKLQLWDEAQVAPSHNEHTIFISGFDSVCPFDTGLGIFSALKYLCSTRNSIVWVSSESTSPSDAIAAGLTRSVRNERPDINLTTLSLDISDLGADRPESNALEAVIRVFRKHTTQSKTKETEYSWTSDGDTKALLTPRLSFSPAISSYVNEKSHEQKKVQRKFISPGGQNIKLTITTPGLLETLTFVPDPTAHLAPQPNEVLIQPAYTGLNFLDVLTALGRIPQISVLGVEAAGTVTAVGTSADLEVGDRVVVLTDGTVRSCVRADYRTAVKIPDGLSMRDAASMPGTACTVYRALVDVAGLQPDEKVLIHAGAGATGQMAIQLAQHIGAEVFVTVGSDAKRQLVATTYGIRDDHIFHTRDTSFVAGMKRITNGYGVDVVLNSLSGELLEAGWTELMAPFSRWVELGKKDILDNRGLSMRPLLNNISFSCVDLSGIWRHRPALMRRLLNDVFRLVSEGAIKPVAPLTEFGVGKVESAFRSLQSGKFGGKVVINMDDEEEVTVKCQPEKTWAFKPDHSYLLVGGFGGISRSVARWMVKRGARNLILLSRTGTNEDPNRLALLEELRGSGCMVEVLVCDVSDHRNLEIGLQSCQQKIGLIAGCIQSSMVLKDQYFENMAEEEWRISTTSKIAGSWNLDRLLPNGLDFFIFFSSLVGVVGGEGQGNYSAGNAFQDSLAVSRVRRRQKAVSFDLGMVVGEGAVAEDEHLARTLESFGWYEPTTMRELEMLLERYCDPELPLLKPEEAQVVLGIRSPAALQARGYAIPKWMAHPLFKTMYHETGSTNANSGSDAAQEDRNSFKASKSLHEAGAIVVQALTKKLSNALGIPIADVDASRAVHLYGVDSLIALELKNWFANEYKADITVLQILSNITLEQLGLKVAEESSFTKALNG</sequence>
<dbReference type="InterPro" id="IPR029063">
    <property type="entry name" value="SAM-dependent_MTases_sf"/>
</dbReference>
<dbReference type="InterPro" id="IPR014031">
    <property type="entry name" value="Ketoacyl_synth_C"/>
</dbReference>
<dbReference type="GO" id="GO:0031177">
    <property type="term" value="F:phosphopantetheine binding"/>
    <property type="evidence" value="ECO:0007669"/>
    <property type="project" value="InterPro"/>
</dbReference>
<dbReference type="Gene3D" id="3.40.366.10">
    <property type="entry name" value="Malonyl-Coenzyme A Acyl Carrier Protein, domain 2"/>
    <property type="match status" value="1"/>
</dbReference>
<organism evidence="11 12">
    <name type="scientific">Clonostachys solani</name>
    <dbReference type="NCBI Taxonomy" id="160281"/>
    <lineage>
        <taxon>Eukaryota</taxon>
        <taxon>Fungi</taxon>
        <taxon>Dikarya</taxon>
        <taxon>Ascomycota</taxon>
        <taxon>Pezizomycotina</taxon>
        <taxon>Sordariomycetes</taxon>
        <taxon>Hypocreomycetidae</taxon>
        <taxon>Hypocreales</taxon>
        <taxon>Bionectriaceae</taxon>
        <taxon>Clonostachys</taxon>
    </lineage>
</organism>
<dbReference type="CDD" id="cd05195">
    <property type="entry name" value="enoyl_red"/>
    <property type="match status" value="1"/>
</dbReference>
<reference evidence="11" key="1">
    <citation type="submission" date="2021-10" db="EMBL/GenBank/DDBJ databases">
        <authorList>
            <person name="Piombo E."/>
        </authorList>
    </citation>
    <scope>NUCLEOTIDE SEQUENCE</scope>
</reference>
<feature type="region of interest" description="N-terminal hotdog fold" evidence="7">
    <location>
        <begin position="937"/>
        <end position="1074"/>
    </location>
</feature>
<dbReference type="Gene3D" id="3.40.50.720">
    <property type="entry name" value="NAD(P)-binding Rossmann-like Domain"/>
    <property type="match status" value="1"/>
</dbReference>
<dbReference type="PROSITE" id="PS52004">
    <property type="entry name" value="KS3_2"/>
    <property type="match status" value="1"/>
</dbReference>
<dbReference type="InterPro" id="IPR016035">
    <property type="entry name" value="Acyl_Trfase/lysoPLipase"/>
</dbReference>
<dbReference type="SUPFAM" id="SSF53335">
    <property type="entry name" value="S-adenosyl-L-methionine-dependent methyltransferases"/>
    <property type="match status" value="1"/>
</dbReference>
<dbReference type="Gene3D" id="3.90.180.10">
    <property type="entry name" value="Medium-chain alcohol dehydrogenases, catalytic domain"/>
    <property type="match status" value="1"/>
</dbReference>
<feature type="domain" description="PKS/mFAS DH" evidence="10">
    <location>
        <begin position="937"/>
        <end position="1261"/>
    </location>
</feature>
<dbReference type="CDD" id="cd00833">
    <property type="entry name" value="PKS"/>
    <property type="match status" value="1"/>
</dbReference>
<dbReference type="SUPFAM" id="SSF50129">
    <property type="entry name" value="GroES-like"/>
    <property type="match status" value="1"/>
</dbReference>
<comment type="caution">
    <text evidence="11">The sequence shown here is derived from an EMBL/GenBank/DDBJ whole genome shotgun (WGS) entry which is preliminary data.</text>
</comment>
<dbReference type="InterPro" id="IPR018201">
    <property type="entry name" value="Ketoacyl_synth_AS"/>
</dbReference>
<dbReference type="Pfam" id="PF00698">
    <property type="entry name" value="Acyl_transf_1"/>
    <property type="match status" value="1"/>
</dbReference>
<dbReference type="Pfam" id="PF00109">
    <property type="entry name" value="ketoacyl-synt"/>
    <property type="match status" value="1"/>
</dbReference>
<dbReference type="InterPro" id="IPR011032">
    <property type="entry name" value="GroES-like_sf"/>
</dbReference>
<dbReference type="Pfam" id="PF23297">
    <property type="entry name" value="ACP_SdgA_C"/>
    <property type="match status" value="1"/>
</dbReference>
<dbReference type="InterPro" id="IPR020843">
    <property type="entry name" value="ER"/>
</dbReference>
<name>A0A9P0EKW9_9HYPO</name>
<protein>
    <recommendedName>
        <fullName evidence="13">Polyketide synthase</fullName>
    </recommendedName>
</protein>
<dbReference type="InterPro" id="IPR049900">
    <property type="entry name" value="PKS_mFAS_DH"/>
</dbReference>
<dbReference type="GO" id="GO:0044550">
    <property type="term" value="P:secondary metabolite biosynthetic process"/>
    <property type="evidence" value="ECO:0007669"/>
    <property type="project" value="UniProtKB-ARBA"/>
</dbReference>
<evidence type="ECO:0000259" key="9">
    <source>
        <dbReference type="PROSITE" id="PS52004"/>
    </source>
</evidence>
<dbReference type="Pfam" id="PF14765">
    <property type="entry name" value="PS-DH"/>
    <property type="match status" value="1"/>
</dbReference>
<dbReference type="SMART" id="SM00827">
    <property type="entry name" value="PKS_AT"/>
    <property type="match status" value="1"/>
</dbReference>
<dbReference type="InterPro" id="IPR016039">
    <property type="entry name" value="Thiolase-like"/>
</dbReference>
<dbReference type="SUPFAM" id="SSF55048">
    <property type="entry name" value="Probable ACP-binding domain of malonyl-CoA ACP transacylase"/>
    <property type="match status" value="1"/>
</dbReference>
<dbReference type="OrthoDB" id="329835at2759"/>
<dbReference type="InterPro" id="IPR020806">
    <property type="entry name" value="PKS_PP-bd"/>
</dbReference>
<dbReference type="PROSITE" id="PS52019">
    <property type="entry name" value="PKS_MFAS_DH"/>
    <property type="match status" value="1"/>
</dbReference>
<accession>A0A9P0EKW9</accession>
<evidence type="ECO:0000256" key="1">
    <source>
        <dbReference type="ARBA" id="ARBA00022450"/>
    </source>
</evidence>
<dbReference type="InterPro" id="IPR016036">
    <property type="entry name" value="Malonyl_transacylase_ACP-bd"/>
</dbReference>
<dbReference type="SMART" id="SM00826">
    <property type="entry name" value="PKS_DH"/>
    <property type="match status" value="1"/>
</dbReference>
<dbReference type="Gene3D" id="3.40.47.10">
    <property type="match status" value="1"/>
</dbReference>
<dbReference type="SMART" id="SM00822">
    <property type="entry name" value="PKS_KR"/>
    <property type="match status" value="1"/>
</dbReference>
<dbReference type="InterPro" id="IPR049551">
    <property type="entry name" value="PKS_DH_C"/>
</dbReference>
<dbReference type="InterPro" id="IPR001227">
    <property type="entry name" value="Ac_transferase_dom_sf"/>
</dbReference>
<evidence type="ECO:0000313" key="11">
    <source>
        <dbReference type="EMBL" id="CAH0051130.1"/>
    </source>
</evidence>
<keyword evidence="6" id="KW-0012">Acyltransferase</keyword>
<dbReference type="InterPro" id="IPR020807">
    <property type="entry name" value="PKS_DH"/>
</dbReference>
<dbReference type="InterPro" id="IPR036291">
    <property type="entry name" value="NAD(P)-bd_dom_sf"/>
</dbReference>
<dbReference type="SUPFAM" id="SSF53901">
    <property type="entry name" value="Thiolase-like"/>
    <property type="match status" value="1"/>
</dbReference>
<dbReference type="FunFam" id="3.40.50.720:FF:000209">
    <property type="entry name" value="Polyketide synthase Pks12"/>
    <property type="match status" value="1"/>
</dbReference>
<dbReference type="SMART" id="SM00829">
    <property type="entry name" value="PKS_ER"/>
    <property type="match status" value="1"/>
</dbReference>
<dbReference type="GO" id="GO:1901336">
    <property type="term" value="P:lactone biosynthetic process"/>
    <property type="evidence" value="ECO:0007669"/>
    <property type="project" value="UniProtKB-ARBA"/>
</dbReference>
<keyword evidence="2" id="KW-0597">Phosphoprotein</keyword>
<dbReference type="Gene3D" id="3.30.70.3290">
    <property type="match status" value="1"/>
</dbReference>
<feature type="region of interest" description="C-terminal hotdog fold" evidence="7">
    <location>
        <begin position="1100"/>
        <end position="1261"/>
    </location>
</feature>
<dbReference type="Proteomes" id="UP000775872">
    <property type="component" value="Unassembled WGS sequence"/>
</dbReference>